<dbReference type="InterPro" id="IPR011006">
    <property type="entry name" value="CheY-like_superfamily"/>
</dbReference>
<dbReference type="Gene3D" id="3.40.50.2300">
    <property type="match status" value="2"/>
</dbReference>
<dbReference type="PROSITE" id="PS50110">
    <property type="entry name" value="RESPONSE_REGULATORY"/>
    <property type="match status" value="2"/>
</dbReference>
<proteinExistence type="predicted"/>
<evidence type="ECO:0000259" key="3">
    <source>
        <dbReference type="PROSITE" id="PS50110"/>
    </source>
</evidence>
<feature type="domain" description="Response regulatory" evidence="3">
    <location>
        <begin position="10"/>
        <end position="127"/>
    </location>
</feature>
<feature type="domain" description="Response regulatory" evidence="3">
    <location>
        <begin position="146"/>
        <end position="264"/>
    </location>
</feature>
<evidence type="ECO:0000256" key="2">
    <source>
        <dbReference type="PROSITE-ProRule" id="PRU00169"/>
    </source>
</evidence>
<dbReference type="RefSeq" id="WP_073325025.1">
    <property type="nucleotide sequence ID" value="NZ_FQWD01000007.1"/>
</dbReference>
<dbReference type="SUPFAM" id="SSF52172">
    <property type="entry name" value="CheY-like"/>
    <property type="match status" value="2"/>
</dbReference>
<dbReference type="PANTHER" id="PTHR44591">
    <property type="entry name" value="STRESS RESPONSE REGULATOR PROTEIN 1"/>
    <property type="match status" value="1"/>
</dbReference>
<evidence type="ECO:0000313" key="5">
    <source>
        <dbReference type="Proteomes" id="UP000184520"/>
    </source>
</evidence>
<name>A0A1M5R937_9ALTE</name>
<dbReference type="Proteomes" id="UP000184520">
    <property type="component" value="Unassembled WGS sequence"/>
</dbReference>
<dbReference type="OrthoDB" id="9800897at2"/>
<dbReference type="Pfam" id="PF00072">
    <property type="entry name" value="Response_reg"/>
    <property type="match status" value="2"/>
</dbReference>
<dbReference type="STRING" id="634436.SAMN05216361_4084"/>
<dbReference type="EMBL" id="FQWD01000007">
    <property type="protein sequence ID" value="SHH22569.1"/>
    <property type="molecule type" value="Genomic_DNA"/>
</dbReference>
<evidence type="ECO:0000256" key="1">
    <source>
        <dbReference type="ARBA" id="ARBA00022553"/>
    </source>
</evidence>
<gene>
    <name evidence="4" type="ORF">SAMN05216361_4084</name>
</gene>
<sequence>MEKLSISDLNIVLVEPSDTQRKIISTFLTKENVKQIDSAANITEAKQLIDQHGADLIISAMYFEDGAAIELLKYVKEHESLRTIPFMLVSSENRTSKLEEFKQAGVAAILPKPFEPIHLQRALNASLDLLNTDELELELFDIHEVRVLLVDDSRLARNHIRRVLEGMGLQKIKEAENGAMALTLIKDEAFDLVVTDYNMPEMDGRELSEFIRFNPETAHIPIIMVTSEAADSMHMANIQQTGVNALCDKPFEPNEVRAMLAALLGD</sequence>
<keyword evidence="5" id="KW-1185">Reference proteome</keyword>
<dbReference type="InterPro" id="IPR050595">
    <property type="entry name" value="Bact_response_regulator"/>
</dbReference>
<dbReference type="SMART" id="SM00448">
    <property type="entry name" value="REC"/>
    <property type="match status" value="2"/>
</dbReference>
<reference evidence="5" key="1">
    <citation type="submission" date="2016-11" db="EMBL/GenBank/DDBJ databases">
        <authorList>
            <person name="Varghese N."/>
            <person name="Submissions S."/>
        </authorList>
    </citation>
    <scope>NUCLEOTIDE SEQUENCE [LARGE SCALE GENOMIC DNA]</scope>
    <source>
        <strain evidence="5">CGMCC 1.8995</strain>
    </source>
</reference>
<dbReference type="PANTHER" id="PTHR44591:SF3">
    <property type="entry name" value="RESPONSE REGULATORY DOMAIN-CONTAINING PROTEIN"/>
    <property type="match status" value="1"/>
</dbReference>
<accession>A0A1M5R937</accession>
<dbReference type="GO" id="GO:0000160">
    <property type="term" value="P:phosphorelay signal transduction system"/>
    <property type="evidence" value="ECO:0007669"/>
    <property type="project" value="InterPro"/>
</dbReference>
<feature type="modified residue" description="4-aspartylphosphate" evidence="2">
    <location>
        <position position="196"/>
    </location>
</feature>
<comment type="caution">
    <text evidence="2">Lacks conserved residue(s) required for the propagation of feature annotation.</text>
</comment>
<dbReference type="AlphaFoldDB" id="A0A1M5R937"/>
<keyword evidence="1 2" id="KW-0597">Phosphoprotein</keyword>
<dbReference type="InterPro" id="IPR001789">
    <property type="entry name" value="Sig_transdc_resp-reg_receiver"/>
</dbReference>
<protein>
    <submittedName>
        <fullName evidence="4">Two-component system, chemotaxis family, response regulator CheY</fullName>
    </submittedName>
</protein>
<organism evidence="4 5">
    <name type="scientific">Marisediminitalea aggregata</name>
    <dbReference type="NCBI Taxonomy" id="634436"/>
    <lineage>
        <taxon>Bacteria</taxon>
        <taxon>Pseudomonadati</taxon>
        <taxon>Pseudomonadota</taxon>
        <taxon>Gammaproteobacteria</taxon>
        <taxon>Alteromonadales</taxon>
        <taxon>Alteromonadaceae</taxon>
        <taxon>Marisediminitalea</taxon>
    </lineage>
</organism>
<evidence type="ECO:0000313" key="4">
    <source>
        <dbReference type="EMBL" id="SHH22569.1"/>
    </source>
</evidence>